<feature type="domain" description="Siroheme biosynthesis protein Met8 C-terminal" evidence="8">
    <location>
        <begin position="158"/>
        <end position="223"/>
    </location>
</feature>
<evidence type="ECO:0000256" key="2">
    <source>
        <dbReference type="ARBA" id="ARBA00012400"/>
    </source>
</evidence>
<dbReference type="GeneID" id="18928647"/>
<comment type="catalytic activity">
    <reaction evidence="6">
        <text>precorrin-2 + NAD(+) = sirohydrochlorin + NADH + 2 H(+)</text>
        <dbReference type="Rhea" id="RHEA:15613"/>
        <dbReference type="ChEBI" id="CHEBI:15378"/>
        <dbReference type="ChEBI" id="CHEBI:57540"/>
        <dbReference type="ChEBI" id="CHEBI:57945"/>
        <dbReference type="ChEBI" id="CHEBI:58351"/>
        <dbReference type="ChEBI" id="CHEBI:58827"/>
        <dbReference type="EC" id="1.3.1.76"/>
    </reaction>
</comment>
<dbReference type="PANTHER" id="PTHR35330:SF1">
    <property type="entry name" value="SIROHEME BIOSYNTHESIS PROTEIN MET8"/>
    <property type="match status" value="1"/>
</dbReference>
<dbReference type="Pfam" id="PF13241">
    <property type="entry name" value="NAD_binding_7"/>
    <property type="match status" value="1"/>
</dbReference>
<dbReference type="InterPro" id="IPR028162">
    <property type="entry name" value="Met8_C"/>
</dbReference>
<dbReference type="PANTHER" id="PTHR35330">
    <property type="entry name" value="SIROHEME BIOSYNTHESIS PROTEIN MET8"/>
    <property type="match status" value="1"/>
</dbReference>
<dbReference type="eggNOG" id="ENOG502RYIW">
    <property type="taxonomic scope" value="Eukaryota"/>
</dbReference>
<sequence>MSSTEPSLPLCIALQLTNRPVTLIGGGNVAASRLVYLLRSQARITLIAPRTGLSKEVSEAVDEGKIWKYLDRNYSDEDDLKDAFVVLTAVDDESVGRQVAEICRARSILVNVADVPPQCDFYFGSIIKRGPVQIMVSTNGKAPRLASQLRQIIEKNLPNNLEKAIANVDTIRSRLREKVSSQDRSSDRMSWMIKLCDRWSWDELAELDDVQIEMILQAAWGDDEPAKMKKQDRKVLTKQMLIPWWRRKPLVDEWRRCPMSKKWNGDWLGPGTIGFLMGMSATALYIIARSKRVA</sequence>
<dbReference type="EC" id="1.3.1.76" evidence="2"/>
<dbReference type="STRING" id="747676.F4RZ77"/>
<dbReference type="InParanoid" id="F4RZ77"/>
<evidence type="ECO:0000256" key="7">
    <source>
        <dbReference type="SAM" id="Phobius"/>
    </source>
</evidence>
<dbReference type="RefSeq" id="XP_007414344.1">
    <property type="nucleotide sequence ID" value="XM_007414282.1"/>
</dbReference>
<gene>
    <name evidence="10" type="ORF">MELLADRAFT_49870</name>
</gene>
<dbReference type="InterPro" id="IPR036291">
    <property type="entry name" value="NAD(P)-bd_dom_sf"/>
</dbReference>
<keyword evidence="3" id="KW-0560">Oxidoreductase</keyword>
<comment type="pathway">
    <text evidence="1">Porphyrin-containing compound metabolism; siroheme biosynthesis; sirohydrochlorin from precorrin-2: step 1/1.</text>
</comment>
<accession>F4RZ77</accession>
<dbReference type="SUPFAM" id="SSF75615">
    <property type="entry name" value="Siroheme synthase middle domains-like"/>
    <property type="match status" value="1"/>
</dbReference>
<dbReference type="GO" id="GO:0004325">
    <property type="term" value="F:ferrochelatase activity"/>
    <property type="evidence" value="ECO:0007669"/>
    <property type="project" value="InterPro"/>
</dbReference>
<protein>
    <recommendedName>
        <fullName evidence="2">precorrin-2 dehydrogenase</fullName>
        <ecNumber evidence="2">1.3.1.76</ecNumber>
    </recommendedName>
</protein>
<evidence type="ECO:0000256" key="3">
    <source>
        <dbReference type="ARBA" id="ARBA00023002"/>
    </source>
</evidence>
<name>F4RZ77_MELLP</name>
<dbReference type="Gene3D" id="3.30.160.110">
    <property type="entry name" value="Siroheme synthase, domain 2"/>
    <property type="match status" value="1"/>
</dbReference>
<evidence type="ECO:0000256" key="4">
    <source>
        <dbReference type="ARBA" id="ARBA00023027"/>
    </source>
</evidence>
<organism evidence="11">
    <name type="scientific">Melampsora larici-populina (strain 98AG31 / pathotype 3-4-7)</name>
    <name type="common">Poplar leaf rust fungus</name>
    <dbReference type="NCBI Taxonomy" id="747676"/>
    <lineage>
        <taxon>Eukaryota</taxon>
        <taxon>Fungi</taxon>
        <taxon>Dikarya</taxon>
        <taxon>Basidiomycota</taxon>
        <taxon>Pucciniomycotina</taxon>
        <taxon>Pucciniomycetes</taxon>
        <taxon>Pucciniales</taxon>
        <taxon>Melampsoraceae</taxon>
        <taxon>Melampsora</taxon>
    </lineage>
</organism>
<dbReference type="HOGENOM" id="CLU_011276_8_5_1"/>
<dbReference type="AlphaFoldDB" id="F4RZ77"/>
<feature type="domain" description="Siroheme synthase central" evidence="9">
    <location>
        <begin position="129"/>
        <end position="155"/>
    </location>
</feature>
<evidence type="ECO:0000313" key="11">
    <source>
        <dbReference type="Proteomes" id="UP000001072"/>
    </source>
</evidence>
<dbReference type="Gene3D" id="3.40.50.720">
    <property type="entry name" value="NAD(P)-binding Rossmann-like Domain"/>
    <property type="match status" value="1"/>
</dbReference>
<keyword evidence="7" id="KW-0812">Transmembrane</keyword>
<reference evidence="11" key="1">
    <citation type="journal article" date="2011" name="Proc. Natl. Acad. Sci. U.S.A.">
        <title>Obligate biotrophy features unraveled by the genomic analysis of rust fungi.</title>
        <authorList>
            <person name="Duplessis S."/>
            <person name="Cuomo C.A."/>
            <person name="Lin Y.-C."/>
            <person name="Aerts A."/>
            <person name="Tisserant E."/>
            <person name="Veneault-Fourrey C."/>
            <person name="Joly D.L."/>
            <person name="Hacquard S."/>
            <person name="Amselem J."/>
            <person name="Cantarel B.L."/>
            <person name="Chiu R."/>
            <person name="Coutinho P.M."/>
            <person name="Feau N."/>
            <person name="Field M."/>
            <person name="Frey P."/>
            <person name="Gelhaye E."/>
            <person name="Goldberg J."/>
            <person name="Grabherr M.G."/>
            <person name="Kodira C.D."/>
            <person name="Kohler A."/>
            <person name="Kuees U."/>
            <person name="Lindquist E.A."/>
            <person name="Lucas S.M."/>
            <person name="Mago R."/>
            <person name="Mauceli E."/>
            <person name="Morin E."/>
            <person name="Murat C."/>
            <person name="Pangilinan J.L."/>
            <person name="Park R."/>
            <person name="Pearson M."/>
            <person name="Quesneville H."/>
            <person name="Rouhier N."/>
            <person name="Sakthikumar S."/>
            <person name="Salamov A.A."/>
            <person name="Schmutz J."/>
            <person name="Selles B."/>
            <person name="Shapiro H."/>
            <person name="Tanguay P."/>
            <person name="Tuskan G.A."/>
            <person name="Henrissat B."/>
            <person name="Van de Peer Y."/>
            <person name="Rouze P."/>
            <person name="Ellis J.G."/>
            <person name="Dodds P.N."/>
            <person name="Schein J.E."/>
            <person name="Zhong S."/>
            <person name="Hamelin R.C."/>
            <person name="Grigoriev I.V."/>
            <person name="Szabo L.J."/>
            <person name="Martin F."/>
        </authorList>
    </citation>
    <scope>NUCLEOTIDE SEQUENCE [LARGE SCALE GENOMIC DNA]</scope>
    <source>
        <strain evidence="11">98AG31 / pathotype 3-4-7</strain>
    </source>
</reference>
<dbReference type="NCBIfam" id="TIGR01470">
    <property type="entry name" value="cysG_Nterm"/>
    <property type="match status" value="1"/>
</dbReference>
<dbReference type="SUPFAM" id="SSF51735">
    <property type="entry name" value="NAD(P)-binding Rossmann-fold domains"/>
    <property type="match status" value="1"/>
</dbReference>
<evidence type="ECO:0000256" key="6">
    <source>
        <dbReference type="ARBA" id="ARBA00047561"/>
    </source>
</evidence>
<dbReference type="GO" id="GO:0043115">
    <property type="term" value="F:precorrin-2 dehydrogenase activity"/>
    <property type="evidence" value="ECO:0007669"/>
    <property type="project" value="UniProtKB-EC"/>
</dbReference>
<evidence type="ECO:0000259" key="8">
    <source>
        <dbReference type="Pfam" id="PF14823"/>
    </source>
</evidence>
<dbReference type="EMBL" id="GL883131">
    <property type="protein sequence ID" value="EGG02359.1"/>
    <property type="molecule type" value="Genomic_DNA"/>
</dbReference>
<feature type="transmembrane region" description="Helical" evidence="7">
    <location>
        <begin position="267"/>
        <end position="288"/>
    </location>
</feature>
<dbReference type="UniPathway" id="UPA00262">
    <property type="reaction ID" value="UER00222"/>
</dbReference>
<dbReference type="FunCoup" id="F4RZ77">
    <property type="interactions" value="110"/>
</dbReference>
<dbReference type="Pfam" id="PF14824">
    <property type="entry name" value="Sirohm_synth_M"/>
    <property type="match status" value="1"/>
</dbReference>
<evidence type="ECO:0000256" key="1">
    <source>
        <dbReference type="ARBA" id="ARBA00005010"/>
    </source>
</evidence>
<dbReference type="VEuPathDB" id="FungiDB:MELLADRAFT_49870"/>
<keyword evidence="7" id="KW-1133">Transmembrane helix</keyword>
<dbReference type="Proteomes" id="UP000001072">
    <property type="component" value="Unassembled WGS sequence"/>
</dbReference>
<dbReference type="InterPro" id="IPR028161">
    <property type="entry name" value="Met8-like"/>
</dbReference>
<dbReference type="Pfam" id="PF14823">
    <property type="entry name" value="Sirohm_synth_C"/>
    <property type="match status" value="1"/>
</dbReference>
<dbReference type="KEGG" id="mlr:MELLADRAFT_49870"/>
<keyword evidence="11" id="KW-1185">Reference proteome</keyword>
<dbReference type="Gene3D" id="1.10.3280.10">
    <property type="entry name" value="Siroheme synthase, domain 3"/>
    <property type="match status" value="1"/>
</dbReference>
<keyword evidence="7" id="KW-0472">Membrane</keyword>
<dbReference type="InterPro" id="IPR006367">
    <property type="entry name" value="Sirohaem_synthase_N"/>
</dbReference>
<dbReference type="OrthoDB" id="1721126at2759"/>
<keyword evidence="5" id="KW-0627">Porphyrin biosynthesis</keyword>
<dbReference type="GO" id="GO:0019354">
    <property type="term" value="P:siroheme biosynthetic process"/>
    <property type="evidence" value="ECO:0007669"/>
    <property type="project" value="UniProtKB-UniPathway"/>
</dbReference>
<dbReference type="InterPro" id="IPR028281">
    <property type="entry name" value="Sirohaem_synthase_central"/>
</dbReference>
<evidence type="ECO:0000313" key="10">
    <source>
        <dbReference type="EMBL" id="EGG02359.1"/>
    </source>
</evidence>
<proteinExistence type="predicted"/>
<keyword evidence="4" id="KW-0520">NAD</keyword>
<evidence type="ECO:0000256" key="5">
    <source>
        <dbReference type="ARBA" id="ARBA00023244"/>
    </source>
</evidence>
<evidence type="ECO:0000259" key="9">
    <source>
        <dbReference type="Pfam" id="PF14824"/>
    </source>
</evidence>